<evidence type="ECO:0000313" key="2">
    <source>
        <dbReference type="EMBL" id="ADC61637.1"/>
    </source>
</evidence>
<keyword evidence="1" id="KW-1133">Transmembrane helix</keyword>
<dbReference type="HOGENOM" id="CLU_728897_0_0_6"/>
<protein>
    <recommendedName>
        <fullName evidence="4">DUF4154 domain-containing protein</fullName>
    </recommendedName>
</protein>
<feature type="transmembrane region" description="Helical" evidence="1">
    <location>
        <begin position="33"/>
        <end position="52"/>
    </location>
</feature>
<dbReference type="EMBL" id="CP001896">
    <property type="protein sequence ID" value="ADC61637.1"/>
    <property type="molecule type" value="Genomic_DNA"/>
</dbReference>
<proteinExistence type="predicted"/>
<evidence type="ECO:0000313" key="3">
    <source>
        <dbReference type="Proteomes" id="UP000001441"/>
    </source>
</evidence>
<keyword evidence="3" id="KW-1185">Reference proteome</keyword>
<dbReference type="AlphaFoldDB" id="D3RPQ5"/>
<sequence>MRRGLDRDRIGHSTPMTATGHAVSTRSEFSLSLVRGVLLCLALCVPVLLVPLNAFGNPQTLWHEDEQRMRLGLKLFPVSIGALEAFESALGPDGRLLVLVAYEGPRNPALQVAAHFETAAKVRGHGLRVEVLSAADLDAYTGPRPGGIFIASVGLAPNRLRAWSERQRTLVFSPFDGAVEDGAVVGLHVTDRILPIVNLTQAERAGVRFKPYFLAEARHYESFDEIDRRANFLLNFAFFIQWPASAFDSASAPLRYCVLGNPELSASLQRTLAGERAAGRPLQLASVQEQTPWRRCHVLYLDHRVAESMSRVLAEVREAPVLTVGDTQDLVQAGGMVSLVRENGRLHPMINRETAARAGIQISSKLLRLATLVPESRTR</sequence>
<dbReference type="STRING" id="572477.Alvin_0688"/>
<dbReference type="Pfam" id="PF13689">
    <property type="entry name" value="DUF4154"/>
    <property type="match status" value="1"/>
</dbReference>
<keyword evidence="1" id="KW-0812">Transmembrane</keyword>
<evidence type="ECO:0008006" key="4">
    <source>
        <dbReference type="Google" id="ProtNLM"/>
    </source>
</evidence>
<dbReference type="KEGG" id="alv:Alvin_0688"/>
<dbReference type="InterPro" id="IPR025293">
    <property type="entry name" value="YfiR/HmsC-like"/>
</dbReference>
<gene>
    <name evidence="2" type="ordered locus">Alvin_0688</name>
</gene>
<reference evidence="2 3" key="1">
    <citation type="journal article" date="2011" name="Stand. Genomic Sci.">
        <title>Complete genome sequence of Allochromatium vinosum DSM 180(T).</title>
        <authorList>
            <person name="Weissgerber T."/>
            <person name="Zigann R."/>
            <person name="Bruce D."/>
            <person name="Chang Y.J."/>
            <person name="Detter J.C."/>
            <person name="Han C."/>
            <person name="Hauser L."/>
            <person name="Jeffries C.D."/>
            <person name="Land M."/>
            <person name="Munk A.C."/>
            <person name="Tapia R."/>
            <person name="Dahl C."/>
        </authorList>
    </citation>
    <scope>NUCLEOTIDE SEQUENCE [LARGE SCALE GENOMIC DNA]</scope>
    <source>
        <strain evidence="3">ATCC 17899 / DSM 180 / NBRC 103801 / NCIMB 10441 / D</strain>
    </source>
</reference>
<organism evidence="2 3">
    <name type="scientific">Allochromatium vinosum (strain ATCC 17899 / DSM 180 / NBRC 103801 / NCIMB 10441 / D)</name>
    <name type="common">Chromatium vinosum</name>
    <dbReference type="NCBI Taxonomy" id="572477"/>
    <lineage>
        <taxon>Bacteria</taxon>
        <taxon>Pseudomonadati</taxon>
        <taxon>Pseudomonadota</taxon>
        <taxon>Gammaproteobacteria</taxon>
        <taxon>Chromatiales</taxon>
        <taxon>Chromatiaceae</taxon>
        <taxon>Allochromatium</taxon>
    </lineage>
</organism>
<keyword evidence="1" id="KW-0472">Membrane</keyword>
<accession>D3RPQ5</accession>
<name>D3RPQ5_ALLVD</name>
<dbReference type="Proteomes" id="UP000001441">
    <property type="component" value="Chromosome"/>
</dbReference>
<dbReference type="eggNOG" id="ENOG5032YBM">
    <property type="taxonomic scope" value="Bacteria"/>
</dbReference>
<evidence type="ECO:0000256" key="1">
    <source>
        <dbReference type="SAM" id="Phobius"/>
    </source>
</evidence>